<accession>A0AA36GFG6</accession>
<evidence type="ECO:0000313" key="3">
    <source>
        <dbReference type="Proteomes" id="UP001176961"/>
    </source>
</evidence>
<dbReference type="EMBL" id="CATQJL010000001">
    <property type="protein sequence ID" value="CAJ0590319.1"/>
    <property type="molecule type" value="Genomic_DNA"/>
</dbReference>
<keyword evidence="3" id="KW-1185">Reference proteome</keyword>
<organism evidence="2 3">
    <name type="scientific">Cylicocyclus nassatus</name>
    <name type="common">Nematode worm</name>
    <dbReference type="NCBI Taxonomy" id="53992"/>
    <lineage>
        <taxon>Eukaryota</taxon>
        <taxon>Metazoa</taxon>
        <taxon>Ecdysozoa</taxon>
        <taxon>Nematoda</taxon>
        <taxon>Chromadorea</taxon>
        <taxon>Rhabditida</taxon>
        <taxon>Rhabditina</taxon>
        <taxon>Rhabditomorpha</taxon>
        <taxon>Strongyloidea</taxon>
        <taxon>Strongylidae</taxon>
        <taxon>Cylicocyclus</taxon>
    </lineage>
</organism>
<keyword evidence="1" id="KW-0732">Signal</keyword>
<protein>
    <submittedName>
        <fullName evidence="2">Uncharacterized protein</fullName>
    </submittedName>
</protein>
<reference evidence="2" key="1">
    <citation type="submission" date="2023-07" db="EMBL/GenBank/DDBJ databases">
        <authorList>
            <consortium name="CYATHOMIX"/>
        </authorList>
    </citation>
    <scope>NUCLEOTIDE SEQUENCE</scope>
    <source>
        <strain evidence="2">N/A</strain>
    </source>
</reference>
<comment type="caution">
    <text evidence="2">The sequence shown here is derived from an EMBL/GenBank/DDBJ whole genome shotgun (WGS) entry which is preliminary data.</text>
</comment>
<dbReference type="AlphaFoldDB" id="A0AA36GFG6"/>
<sequence length="131" mass="14242">MLLVASLVLLPSFLAASDQQPAPDQEPSDLLGACSVEKGNCKPEPYDEFWDPVMVALRNFLEKPDLCFSCDLGKGAQELAEDAEVVGYEENPRLEFSLYYYSGGSESVKPESVITGLNMSSGNQEVISKVS</sequence>
<dbReference type="Proteomes" id="UP001176961">
    <property type="component" value="Unassembled WGS sequence"/>
</dbReference>
<evidence type="ECO:0000313" key="2">
    <source>
        <dbReference type="EMBL" id="CAJ0590319.1"/>
    </source>
</evidence>
<evidence type="ECO:0000256" key="1">
    <source>
        <dbReference type="SAM" id="SignalP"/>
    </source>
</evidence>
<feature type="signal peptide" evidence="1">
    <location>
        <begin position="1"/>
        <end position="16"/>
    </location>
</feature>
<proteinExistence type="predicted"/>
<feature type="chain" id="PRO_5041257873" evidence="1">
    <location>
        <begin position="17"/>
        <end position="131"/>
    </location>
</feature>
<gene>
    <name evidence="2" type="ORF">CYNAS_LOCUS2302</name>
</gene>
<name>A0AA36GFG6_CYLNA</name>